<dbReference type="Proteomes" id="UP001596043">
    <property type="component" value="Unassembled WGS sequence"/>
</dbReference>
<evidence type="ECO:0000256" key="2">
    <source>
        <dbReference type="ARBA" id="ARBA00022729"/>
    </source>
</evidence>
<keyword evidence="4" id="KW-0378">Hydrolase</keyword>
<comment type="subcellular location">
    <subcellularLocation>
        <location evidence="1">Secreted</location>
    </subcellularLocation>
</comment>
<dbReference type="PROSITE" id="PS51677">
    <property type="entry name" value="NODB"/>
    <property type="match status" value="1"/>
</dbReference>
<feature type="domain" description="NodB homology" evidence="3">
    <location>
        <begin position="78"/>
        <end position="258"/>
    </location>
</feature>
<dbReference type="RefSeq" id="WP_379977515.1">
    <property type="nucleotide sequence ID" value="NZ_JBHSFV010000002.1"/>
</dbReference>
<dbReference type="InterPro" id="IPR011330">
    <property type="entry name" value="Glyco_hydro/deAcase_b/a-brl"/>
</dbReference>
<gene>
    <name evidence="4" type="ORF">ACFO3O_05320</name>
</gene>
<evidence type="ECO:0000313" key="5">
    <source>
        <dbReference type="Proteomes" id="UP001596043"/>
    </source>
</evidence>
<dbReference type="Gene3D" id="3.20.20.370">
    <property type="entry name" value="Glycoside hydrolase/deacetylase"/>
    <property type="match status" value="1"/>
</dbReference>
<evidence type="ECO:0000256" key="1">
    <source>
        <dbReference type="ARBA" id="ARBA00004613"/>
    </source>
</evidence>
<dbReference type="PANTHER" id="PTHR34216">
    <property type="match status" value="1"/>
</dbReference>
<dbReference type="InterPro" id="IPR051398">
    <property type="entry name" value="Polysacch_Deacetylase"/>
</dbReference>
<comment type="caution">
    <text evidence="4">The sequence shown here is derived from an EMBL/GenBank/DDBJ whole genome shotgun (WGS) entry which is preliminary data.</text>
</comment>
<keyword evidence="5" id="KW-1185">Reference proteome</keyword>
<dbReference type="PANTHER" id="PTHR34216:SF3">
    <property type="entry name" value="POLY-BETA-1,6-N-ACETYL-D-GLUCOSAMINE N-DEACETYLASE"/>
    <property type="match status" value="1"/>
</dbReference>
<proteinExistence type="predicted"/>
<dbReference type="EMBL" id="JBHSFV010000002">
    <property type="protein sequence ID" value="MFC4633315.1"/>
    <property type="molecule type" value="Genomic_DNA"/>
</dbReference>
<reference evidence="5" key="1">
    <citation type="journal article" date="2019" name="Int. J. Syst. Evol. Microbiol.">
        <title>The Global Catalogue of Microorganisms (GCM) 10K type strain sequencing project: providing services to taxonomists for standard genome sequencing and annotation.</title>
        <authorList>
            <consortium name="The Broad Institute Genomics Platform"/>
            <consortium name="The Broad Institute Genome Sequencing Center for Infectious Disease"/>
            <person name="Wu L."/>
            <person name="Ma J."/>
        </authorList>
    </citation>
    <scope>NUCLEOTIDE SEQUENCE [LARGE SCALE GENOMIC DNA]</scope>
    <source>
        <strain evidence="5">YJ-61-S</strain>
    </source>
</reference>
<dbReference type="GO" id="GO:0016787">
    <property type="term" value="F:hydrolase activity"/>
    <property type="evidence" value="ECO:0007669"/>
    <property type="project" value="UniProtKB-KW"/>
</dbReference>
<dbReference type="EC" id="3.-.-.-" evidence="4"/>
<evidence type="ECO:0000313" key="4">
    <source>
        <dbReference type="EMBL" id="MFC4633315.1"/>
    </source>
</evidence>
<accession>A0ABV9HUE0</accession>
<evidence type="ECO:0000259" key="3">
    <source>
        <dbReference type="PROSITE" id="PS51677"/>
    </source>
</evidence>
<dbReference type="CDD" id="cd10918">
    <property type="entry name" value="CE4_NodB_like_5s_6s"/>
    <property type="match status" value="1"/>
</dbReference>
<dbReference type="InterPro" id="IPR002509">
    <property type="entry name" value="NODB_dom"/>
</dbReference>
<protein>
    <submittedName>
        <fullName evidence="4">Polysaccharide deacetylase family protein</fullName>
        <ecNumber evidence="4">3.-.-.-</ecNumber>
    </submittedName>
</protein>
<dbReference type="SUPFAM" id="SSF88713">
    <property type="entry name" value="Glycoside hydrolase/deacetylase"/>
    <property type="match status" value="1"/>
</dbReference>
<dbReference type="Pfam" id="PF01522">
    <property type="entry name" value="Polysacc_deac_1"/>
    <property type="match status" value="1"/>
</dbReference>
<organism evidence="4 5">
    <name type="scientific">Dokdonia ponticola</name>
    <dbReference type="NCBI Taxonomy" id="2041041"/>
    <lineage>
        <taxon>Bacteria</taxon>
        <taxon>Pseudomonadati</taxon>
        <taxon>Bacteroidota</taxon>
        <taxon>Flavobacteriia</taxon>
        <taxon>Flavobacteriales</taxon>
        <taxon>Flavobacteriaceae</taxon>
        <taxon>Dokdonia</taxon>
    </lineage>
</organism>
<sequence length="258" mass="30527">MRSFIRNVYITLAGTISKPSNEVHLINGHYVTKHVVDKSLHKAIYEEFILYLLSIGDIIPISDALDKINKKHTKNSKPYFVLTYDDGFEECFDIMGPILDKHNIKAAFFINANYIESNQDYQNNFNKRIRIETKRPMSWEQITYLHSKGHTIGSHTLDHHNLNKLSLEDIELQIKKNKEILVSKLNYNCDHFAWPYGRISDFSEEALEITSKYHKYIYSGTNYKFYHSFNNRVYNRRHLEADWKKSYIKYFLSAKKAL</sequence>
<name>A0ABV9HUE0_9FLAO</name>
<keyword evidence="2" id="KW-0732">Signal</keyword>